<feature type="chain" id="PRO_5040854993" evidence="2">
    <location>
        <begin position="21"/>
        <end position="232"/>
    </location>
</feature>
<comment type="caution">
    <text evidence="3">The sequence shown here is derived from an EMBL/GenBank/DDBJ whole genome shotgun (WGS) entry which is preliminary data.</text>
</comment>
<keyword evidence="4" id="KW-1185">Reference proteome</keyword>
<dbReference type="AlphaFoldDB" id="A0A9W7XZ05"/>
<evidence type="ECO:0000256" key="2">
    <source>
        <dbReference type="SAM" id="SignalP"/>
    </source>
</evidence>
<proteinExistence type="predicted"/>
<dbReference type="EMBL" id="JANBOJ010000205">
    <property type="protein sequence ID" value="KAJ1721024.1"/>
    <property type="molecule type" value="Genomic_DNA"/>
</dbReference>
<reference evidence="3" key="1">
    <citation type="submission" date="2022-07" db="EMBL/GenBank/DDBJ databases">
        <title>Phylogenomic reconstructions and comparative analyses of Kickxellomycotina fungi.</title>
        <authorList>
            <person name="Reynolds N.K."/>
            <person name="Stajich J.E."/>
            <person name="Barry K."/>
            <person name="Grigoriev I.V."/>
            <person name="Crous P."/>
            <person name="Smith M.E."/>
        </authorList>
    </citation>
    <scope>NUCLEOTIDE SEQUENCE</scope>
    <source>
        <strain evidence="3">NBRC 32514</strain>
    </source>
</reference>
<accession>A0A9W7XZ05</accession>
<name>A0A9W7XZ05_9FUNG</name>
<gene>
    <name evidence="3" type="ORF">LPJ53_004415</name>
</gene>
<dbReference type="OrthoDB" id="5574645at2759"/>
<feature type="region of interest" description="Disordered" evidence="1">
    <location>
        <begin position="185"/>
        <end position="209"/>
    </location>
</feature>
<evidence type="ECO:0000313" key="4">
    <source>
        <dbReference type="Proteomes" id="UP001149813"/>
    </source>
</evidence>
<evidence type="ECO:0000256" key="1">
    <source>
        <dbReference type="SAM" id="MobiDB-lite"/>
    </source>
</evidence>
<dbReference type="Proteomes" id="UP001149813">
    <property type="component" value="Unassembled WGS sequence"/>
</dbReference>
<organism evidence="3 4">
    <name type="scientific">Coemansia erecta</name>
    <dbReference type="NCBI Taxonomy" id="147472"/>
    <lineage>
        <taxon>Eukaryota</taxon>
        <taxon>Fungi</taxon>
        <taxon>Fungi incertae sedis</taxon>
        <taxon>Zoopagomycota</taxon>
        <taxon>Kickxellomycotina</taxon>
        <taxon>Kickxellomycetes</taxon>
        <taxon>Kickxellales</taxon>
        <taxon>Kickxellaceae</taxon>
        <taxon>Coemansia</taxon>
    </lineage>
</organism>
<evidence type="ECO:0000313" key="3">
    <source>
        <dbReference type="EMBL" id="KAJ1721024.1"/>
    </source>
</evidence>
<protein>
    <submittedName>
        <fullName evidence="3">Uncharacterized protein</fullName>
    </submittedName>
</protein>
<keyword evidence="2" id="KW-0732">Signal</keyword>
<feature type="signal peptide" evidence="2">
    <location>
        <begin position="1"/>
        <end position="20"/>
    </location>
</feature>
<sequence length="232" mass="23836">MVSQNVAILSLAALASVVSAVAVPQFGSDDTTFDMAAAMAQANQALEQGLGSIDPIFNPNGQNQATSDTIDFVHMWDTNDNILPGLNSAGTTTDDPFNMDGMFSQLNQNAENQLGNINSAFNPSGVKSADSSSFNMGDAMDQAGQSAHDQLSRILNDPDYLASASKAAASFSAYLEDHPGFLSSLSKNVPRPTDGPFGNGDDDEPKSGASGVKPIVGAIAAVAGLAACAALF</sequence>